<evidence type="ECO:0000313" key="1">
    <source>
        <dbReference type="EMBL" id="EGG03220.1"/>
    </source>
</evidence>
<dbReference type="InParanoid" id="F4RW53"/>
<dbReference type="AlphaFoldDB" id="F4RW53"/>
<dbReference type="VEuPathDB" id="FungiDB:MELLADRAFT_109340"/>
<dbReference type="Proteomes" id="UP000001072">
    <property type="component" value="Unassembled WGS sequence"/>
</dbReference>
<dbReference type="HOGENOM" id="CLU_2184542_0_0_1"/>
<dbReference type="EMBL" id="GL883125">
    <property type="protein sequence ID" value="EGG03220.1"/>
    <property type="molecule type" value="Genomic_DNA"/>
</dbReference>
<proteinExistence type="predicted"/>
<evidence type="ECO:0000313" key="2">
    <source>
        <dbReference type="Proteomes" id="UP000001072"/>
    </source>
</evidence>
<protein>
    <submittedName>
        <fullName evidence="1">Uncharacterized protein</fullName>
    </submittedName>
</protein>
<name>F4RW53_MELLP</name>
<dbReference type="KEGG" id="mlr:MELLADRAFT_109340"/>
<gene>
    <name evidence="1" type="ORF">MELLADRAFT_109340</name>
</gene>
<sequence>MRYGDQGRRATKIFEVGGRETGKSRMRARQLMSSPNYNPHNLKQIFMSLINIQPHNHSVQTSPPKHHQCLRKCNWPKIMQVYAACHAIFLASSRPPFSGCSAEAAIHHR</sequence>
<keyword evidence="2" id="KW-1185">Reference proteome</keyword>
<dbReference type="RefSeq" id="XP_007413355.1">
    <property type="nucleotide sequence ID" value="XM_007413293.1"/>
</dbReference>
<dbReference type="GeneID" id="18923736"/>
<organism evidence="2">
    <name type="scientific">Melampsora larici-populina (strain 98AG31 / pathotype 3-4-7)</name>
    <name type="common">Poplar leaf rust fungus</name>
    <dbReference type="NCBI Taxonomy" id="747676"/>
    <lineage>
        <taxon>Eukaryota</taxon>
        <taxon>Fungi</taxon>
        <taxon>Dikarya</taxon>
        <taxon>Basidiomycota</taxon>
        <taxon>Pucciniomycotina</taxon>
        <taxon>Pucciniomycetes</taxon>
        <taxon>Pucciniales</taxon>
        <taxon>Melampsoraceae</taxon>
        <taxon>Melampsora</taxon>
    </lineage>
</organism>
<reference evidence="2" key="1">
    <citation type="journal article" date="2011" name="Proc. Natl. Acad. Sci. U.S.A.">
        <title>Obligate biotrophy features unraveled by the genomic analysis of rust fungi.</title>
        <authorList>
            <person name="Duplessis S."/>
            <person name="Cuomo C.A."/>
            <person name="Lin Y.-C."/>
            <person name="Aerts A."/>
            <person name="Tisserant E."/>
            <person name="Veneault-Fourrey C."/>
            <person name="Joly D.L."/>
            <person name="Hacquard S."/>
            <person name="Amselem J."/>
            <person name="Cantarel B.L."/>
            <person name="Chiu R."/>
            <person name="Coutinho P.M."/>
            <person name="Feau N."/>
            <person name="Field M."/>
            <person name="Frey P."/>
            <person name="Gelhaye E."/>
            <person name="Goldberg J."/>
            <person name="Grabherr M.G."/>
            <person name="Kodira C.D."/>
            <person name="Kohler A."/>
            <person name="Kuees U."/>
            <person name="Lindquist E.A."/>
            <person name="Lucas S.M."/>
            <person name="Mago R."/>
            <person name="Mauceli E."/>
            <person name="Morin E."/>
            <person name="Murat C."/>
            <person name="Pangilinan J.L."/>
            <person name="Park R."/>
            <person name="Pearson M."/>
            <person name="Quesneville H."/>
            <person name="Rouhier N."/>
            <person name="Sakthikumar S."/>
            <person name="Salamov A.A."/>
            <person name="Schmutz J."/>
            <person name="Selles B."/>
            <person name="Shapiro H."/>
            <person name="Tanguay P."/>
            <person name="Tuskan G.A."/>
            <person name="Henrissat B."/>
            <person name="Van de Peer Y."/>
            <person name="Rouze P."/>
            <person name="Ellis J.G."/>
            <person name="Dodds P.N."/>
            <person name="Schein J.E."/>
            <person name="Zhong S."/>
            <person name="Hamelin R.C."/>
            <person name="Grigoriev I.V."/>
            <person name="Szabo L.J."/>
            <person name="Martin F."/>
        </authorList>
    </citation>
    <scope>NUCLEOTIDE SEQUENCE [LARGE SCALE GENOMIC DNA]</scope>
    <source>
        <strain evidence="2">98AG31 / pathotype 3-4-7</strain>
    </source>
</reference>
<accession>F4RW53</accession>